<dbReference type="Pfam" id="PF13380">
    <property type="entry name" value="CoA_binding_2"/>
    <property type="match status" value="1"/>
</dbReference>
<dbReference type="EMBL" id="KV425891">
    <property type="protein sequence ID" value="KZW01831.1"/>
    <property type="molecule type" value="Genomic_DNA"/>
</dbReference>
<name>A0A165P9A5_EXIGL</name>
<dbReference type="PANTHER" id="PTHR33303">
    <property type="entry name" value="CYTOPLASMIC PROTEIN-RELATED"/>
    <property type="match status" value="1"/>
</dbReference>
<feature type="domain" description="CoA-binding" evidence="1">
    <location>
        <begin position="8"/>
        <end position="101"/>
    </location>
</feature>
<dbReference type="InParanoid" id="A0A165P9A5"/>
<dbReference type="OrthoDB" id="5138418at2759"/>
<accession>A0A165P9A5</accession>
<dbReference type="InterPro" id="IPR036291">
    <property type="entry name" value="NAD(P)-bd_dom_sf"/>
</dbReference>
<dbReference type="SUPFAM" id="SSF51735">
    <property type="entry name" value="NAD(P)-binding Rossmann-fold domains"/>
    <property type="match status" value="1"/>
</dbReference>
<keyword evidence="3" id="KW-1185">Reference proteome</keyword>
<evidence type="ECO:0000313" key="3">
    <source>
        <dbReference type="Proteomes" id="UP000077266"/>
    </source>
</evidence>
<proteinExistence type="predicted"/>
<dbReference type="Proteomes" id="UP000077266">
    <property type="component" value="Unassembled WGS sequence"/>
</dbReference>
<reference evidence="2 3" key="1">
    <citation type="journal article" date="2016" name="Mol. Biol. Evol.">
        <title>Comparative Genomics of Early-Diverging Mushroom-Forming Fungi Provides Insights into the Origins of Lignocellulose Decay Capabilities.</title>
        <authorList>
            <person name="Nagy L.G."/>
            <person name="Riley R."/>
            <person name="Tritt A."/>
            <person name="Adam C."/>
            <person name="Daum C."/>
            <person name="Floudas D."/>
            <person name="Sun H."/>
            <person name="Yadav J.S."/>
            <person name="Pangilinan J."/>
            <person name="Larsson K.H."/>
            <person name="Matsuura K."/>
            <person name="Barry K."/>
            <person name="Labutti K."/>
            <person name="Kuo R."/>
            <person name="Ohm R.A."/>
            <person name="Bhattacharya S.S."/>
            <person name="Shirouzu T."/>
            <person name="Yoshinaga Y."/>
            <person name="Martin F.M."/>
            <person name="Grigoriev I.V."/>
            <person name="Hibbett D.S."/>
        </authorList>
    </citation>
    <scope>NUCLEOTIDE SEQUENCE [LARGE SCALE GENOMIC DNA]</scope>
    <source>
        <strain evidence="2 3">HHB12029</strain>
    </source>
</reference>
<organism evidence="2 3">
    <name type="scientific">Exidia glandulosa HHB12029</name>
    <dbReference type="NCBI Taxonomy" id="1314781"/>
    <lineage>
        <taxon>Eukaryota</taxon>
        <taxon>Fungi</taxon>
        <taxon>Dikarya</taxon>
        <taxon>Basidiomycota</taxon>
        <taxon>Agaricomycotina</taxon>
        <taxon>Agaricomycetes</taxon>
        <taxon>Auriculariales</taxon>
        <taxon>Exidiaceae</taxon>
        <taxon>Exidia</taxon>
    </lineage>
</organism>
<dbReference type="SMART" id="SM00881">
    <property type="entry name" value="CoA_binding"/>
    <property type="match status" value="1"/>
</dbReference>
<dbReference type="InterPro" id="IPR003781">
    <property type="entry name" value="CoA-bd"/>
</dbReference>
<dbReference type="PANTHER" id="PTHR33303:SF2">
    <property type="entry name" value="COA-BINDING DOMAIN-CONTAINING PROTEIN"/>
    <property type="match status" value="1"/>
</dbReference>
<dbReference type="STRING" id="1314781.A0A165P9A5"/>
<dbReference type="AlphaFoldDB" id="A0A165P9A5"/>
<gene>
    <name evidence="2" type="ORF">EXIGLDRAFT_738451</name>
</gene>
<evidence type="ECO:0000259" key="1">
    <source>
        <dbReference type="SMART" id="SM00881"/>
    </source>
</evidence>
<dbReference type="Gene3D" id="3.40.50.720">
    <property type="entry name" value="NAD(P)-binding Rossmann-like Domain"/>
    <property type="match status" value="1"/>
</dbReference>
<evidence type="ECO:0000313" key="2">
    <source>
        <dbReference type="EMBL" id="KZW01831.1"/>
    </source>
</evidence>
<sequence>MASVQRLFLSAPQFAVVGASTNKEKFGTKVLRWYIDRSKEVTPVHPKEPELEGLKTVKALAALPDPAHTSVSVITPPAVTLGVLREAKALGVPALWIQPGAEDAAVRSYIEEAGLTDRVVLGGPCVLVLGDGILAGLETEKKANL</sequence>
<protein>
    <submittedName>
        <fullName evidence="2">NAD(P)-binding protein</fullName>
    </submittedName>
</protein>